<dbReference type="InterPro" id="IPR002104">
    <property type="entry name" value="Integrase_catalytic"/>
</dbReference>
<gene>
    <name evidence="10" type="ORF">DDZ44_07095</name>
</gene>
<feature type="non-terminal residue" evidence="10">
    <location>
        <position position="371"/>
    </location>
</feature>
<dbReference type="EMBL" id="DNZF01000155">
    <property type="protein sequence ID" value="HBK53683.1"/>
    <property type="molecule type" value="Genomic_DNA"/>
</dbReference>
<dbReference type="GO" id="GO:0003677">
    <property type="term" value="F:DNA binding"/>
    <property type="evidence" value="ECO:0007669"/>
    <property type="project" value="UniProtKB-UniRule"/>
</dbReference>
<keyword evidence="4 6" id="KW-0238">DNA-binding</keyword>
<evidence type="ECO:0000259" key="9">
    <source>
        <dbReference type="PROSITE" id="PS51900"/>
    </source>
</evidence>
<organism evidence="10 11">
    <name type="scientific">Syntrophomonas wolfei</name>
    <dbReference type="NCBI Taxonomy" id="863"/>
    <lineage>
        <taxon>Bacteria</taxon>
        <taxon>Bacillati</taxon>
        <taxon>Bacillota</taxon>
        <taxon>Clostridia</taxon>
        <taxon>Eubacteriales</taxon>
        <taxon>Syntrophomonadaceae</taxon>
        <taxon>Syntrophomonas</taxon>
    </lineage>
</organism>
<evidence type="ECO:0000256" key="5">
    <source>
        <dbReference type="ARBA" id="ARBA00023172"/>
    </source>
</evidence>
<evidence type="ECO:0000256" key="4">
    <source>
        <dbReference type="ARBA" id="ARBA00023125"/>
    </source>
</evidence>
<evidence type="ECO:0000256" key="1">
    <source>
        <dbReference type="ARBA" id="ARBA00003283"/>
    </source>
</evidence>
<evidence type="ECO:0008006" key="12">
    <source>
        <dbReference type="Google" id="ProtNLM"/>
    </source>
</evidence>
<keyword evidence="7" id="KW-0175">Coiled coil</keyword>
<dbReference type="InterPro" id="IPR013762">
    <property type="entry name" value="Integrase-like_cat_sf"/>
</dbReference>
<reference evidence="10 11" key="1">
    <citation type="journal article" date="2018" name="Nat. Biotechnol.">
        <title>A standardized bacterial taxonomy based on genome phylogeny substantially revises the tree of life.</title>
        <authorList>
            <person name="Parks D.H."/>
            <person name="Chuvochina M."/>
            <person name="Waite D.W."/>
            <person name="Rinke C."/>
            <person name="Skarshewski A."/>
            <person name="Chaumeil P.A."/>
            <person name="Hugenholtz P."/>
        </authorList>
    </citation>
    <scope>NUCLEOTIDE SEQUENCE [LARGE SCALE GENOMIC DNA]</scope>
    <source>
        <strain evidence="10">UBA10948</strain>
    </source>
</reference>
<dbReference type="PANTHER" id="PTHR30349">
    <property type="entry name" value="PHAGE INTEGRASE-RELATED"/>
    <property type="match status" value="1"/>
</dbReference>
<evidence type="ECO:0000313" key="10">
    <source>
        <dbReference type="EMBL" id="HBK53683.1"/>
    </source>
</evidence>
<dbReference type="PROSITE" id="PS51900">
    <property type="entry name" value="CB"/>
    <property type="match status" value="1"/>
</dbReference>
<dbReference type="PROSITE" id="PS51898">
    <property type="entry name" value="TYR_RECOMBINASE"/>
    <property type="match status" value="1"/>
</dbReference>
<proteinExistence type="inferred from homology"/>
<keyword evidence="3" id="KW-0229">DNA integration</keyword>
<evidence type="ECO:0000256" key="6">
    <source>
        <dbReference type="PROSITE-ProRule" id="PRU01248"/>
    </source>
</evidence>
<dbReference type="GO" id="GO:0015074">
    <property type="term" value="P:DNA integration"/>
    <property type="evidence" value="ECO:0007669"/>
    <property type="project" value="UniProtKB-KW"/>
</dbReference>
<dbReference type="Gene3D" id="1.10.443.10">
    <property type="entry name" value="Intergrase catalytic core"/>
    <property type="match status" value="1"/>
</dbReference>
<evidence type="ECO:0000259" key="8">
    <source>
        <dbReference type="PROSITE" id="PS51898"/>
    </source>
</evidence>
<evidence type="ECO:0000256" key="2">
    <source>
        <dbReference type="ARBA" id="ARBA00008857"/>
    </source>
</evidence>
<feature type="domain" description="Core-binding (CB)" evidence="9">
    <location>
        <begin position="58"/>
        <end position="171"/>
    </location>
</feature>
<comment type="similarity">
    <text evidence="2">Belongs to the 'phage' integrase family.</text>
</comment>
<dbReference type="PANTHER" id="PTHR30349:SF91">
    <property type="entry name" value="INTA PROTEIN"/>
    <property type="match status" value="1"/>
</dbReference>
<dbReference type="InterPro" id="IPR004107">
    <property type="entry name" value="Integrase_SAM-like_N"/>
</dbReference>
<dbReference type="Pfam" id="PF00589">
    <property type="entry name" value="Phage_integrase"/>
    <property type="match status" value="1"/>
</dbReference>
<protein>
    <recommendedName>
        <fullName evidence="12">Site-specific integrase</fullName>
    </recommendedName>
</protein>
<evidence type="ECO:0000256" key="7">
    <source>
        <dbReference type="SAM" id="Coils"/>
    </source>
</evidence>
<dbReference type="Pfam" id="PF14659">
    <property type="entry name" value="Phage_int_SAM_3"/>
    <property type="match status" value="1"/>
</dbReference>
<dbReference type="InterPro" id="IPR011010">
    <property type="entry name" value="DNA_brk_join_enz"/>
</dbReference>
<sequence>MAWIEKRGKKFRVIYDVGTPENRERRVASFDTPEEAGQFKKKIEYELSIGTYIDITKMTVAEYFDHWIRLHGDKLEPMTLSSYEHQIRNHIKPNLGEHKLAKLSPMHLQDYYAKQLQEGRIDKLKMELLKAERKKKDKIQKRIDNFITPGLSPTSVNYQHRIIHKALKQAVKWQMVARNVADAVEPPARVKATIDYLQKGQLNTFLGCIKTFSDYHVILTAVLTGMRQGELLGLRWSDIDLDAGLIYVRQQLQYLPSKGFFFKPPKQHSNRTIPMPLPINAVFRKIAKEQDKLKNLYDKKYKDMNLIFCEPDGSPMAGTALTKRFQKLLKANSLPKIRFHSLRHTFATMARVAGVRVEDIQDLLGHADIST</sequence>
<feature type="domain" description="Tyr recombinase" evidence="8">
    <location>
        <begin position="192"/>
        <end position="371"/>
    </location>
</feature>
<keyword evidence="5" id="KW-0233">DNA recombination</keyword>
<dbReference type="AlphaFoldDB" id="A0A354YWG2"/>
<evidence type="ECO:0000256" key="3">
    <source>
        <dbReference type="ARBA" id="ARBA00022908"/>
    </source>
</evidence>
<accession>A0A354YWG2</accession>
<evidence type="ECO:0000313" key="11">
    <source>
        <dbReference type="Proteomes" id="UP000263273"/>
    </source>
</evidence>
<dbReference type="GO" id="GO:0006310">
    <property type="term" value="P:DNA recombination"/>
    <property type="evidence" value="ECO:0007669"/>
    <property type="project" value="UniProtKB-KW"/>
</dbReference>
<comment type="caution">
    <text evidence="10">The sequence shown here is derived from an EMBL/GenBank/DDBJ whole genome shotgun (WGS) entry which is preliminary data.</text>
</comment>
<dbReference type="InterPro" id="IPR050090">
    <property type="entry name" value="Tyrosine_recombinase_XerCD"/>
</dbReference>
<dbReference type="Gene3D" id="1.10.150.130">
    <property type="match status" value="1"/>
</dbReference>
<dbReference type="SUPFAM" id="SSF56349">
    <property type="entry name" value="DNA breaking-rejoining enzymes"/>
    <property type="match status" value="1"/>
</dbReference>
<dbReference type="InterPro" id="IPR010998">
    <property type="entry name" value="Integrase_recombinase_N"/>
</dbReference>
<comment type="function">
    <text evidence="1">Site-specific tyrosine recombinase, which acts by catalyzing the cutting and rejoining of the recombining DNA molecules.</text>
</comment>
<dbReference type="Proteomes" id="UP000263273">
    <property type="component" value="Unassembled WGS sequence"/>
</dbReference>
<dbReference type="InterPro" id="IPR044068">
    <property type="entry name" value="CB"/>
</dbReference>
<feature type="coiled-coil region" evidence="7">
    <location>
        <begin position="114"/>
        <end position="141"/>
    </location>
</feature>
<name>A0A354YWG2_9FIRM</name>
<dbReference type="CDD" id="cd01189">
    <property type="entry name" value="INT_ICEBs1_C_like"/>
    <property type="match status" value="1"/>
</dbReference>